<evidence type="ECO:0000256" key="1">
    <source>
        <dbReference type="ARBA" id="ARBA00022603"/>
    </source>
</evidence>
<dbReference type="Proteomes" id="UP000028545">
    <property type="component" value="Unassembled WGS sequence"/>
</dbReference>
<dbReference type="Pfam" id="PF01189">
    <property type="entry name" value="Methyltr_RsmB-F"/>
    <property type="match status" value="1"/>
</dbReference>
<dbReference type="GO" id="GO:0003723">
    <property type="term" value="F:RNA binding"/>
    <property type="evidence" value="ECO:0007669"/>
    <property type="project" value="UniProtKB-UniRule"/>
</dbReference>
<dbReference type="InterPro" id="IPR001678">
    <property type="entry name" value="MeTrfase_RsmB-F_NOP2_dom"/>
</dbReference>
<feature type="active site" description="Nucleophile" evidence="5">
    <location>
        <position position="427"/>
    </location>
</feature>
<organism evidence="8 9">
    <name type="scientific">Pseudallescheria apiosperma</name>
    <name type="common">Scedosporium apiospermum</name>
    <dbReference type="NCBI Taxonomy" id="563466"/>
    <lineage>
        <taxon>Eukaryota</taxon>
        <taxon>Fungi</taxon>
        <taxon>Dikarya</taxon>
        <taxon>Ascomycota</taxon>
        <taxon>Pezizomycotina</taxon>
        <taxon>Sordariomycetes</taxon>
        <taxon>Hypocreomycetidae</taxon>
        <taxon>Microascales</taxon>
        <taxon>Microascaceae</taxon>
        <taxon>Scedosporium</taxon>
    </lineage>
</organism>
<comment type="caution">
    <text evidence="8">The sequence shown here is derived from an EMBL/GenBank/DDBJ whole genome shotgun (WGS) entry which is preliminary data.</text>
</comment>
<dbReference type="Gene3D" id="3.40.50.150">
    <property type="entry name" value="Vaccinia Virus protein VP39"/>
    <property type="match status" value="1"/>
</dbReference>
<comment type="similarity">
    <text evidence="5">Belongs to the class I-like SAM-binding methyltransferase superfamily. RsmB/NOP family.</text>
</comment>
<dbReference type="KEGG" id="sapo:SAPIO_CDS1708"/>
<evidence type="ECO:0000313" key="8">
    <source>
        <dbReference type="EMBL" id="KEZ45413.1"/>
    </source>
</evidence>
<feature type="binding site" evidence="5">
    <location>
        <position position="274"/>
    </location>
    <ligand>
        <name>S-adenosyl-L-methionine</name>
        <dbReference type="ChEBI" id="CHEBI:59789"/>
    </ligand>
</feature>
<dbReference type="InterPro" id="IPR029063">
    <property type="entry name" value="SAM-dependent_MTases_sf"/>
</dbReference>
<evidence type="ECO:0000256" key="3">
    <source>
        <dbReference type="ARBA" id="ARBA00022691"/>
    </source>
</evidence>
<dbReference type="GeneID" id="27720780"/>
<evidence type="ECO:0000256" key="6">
    <source>
        <dbReference type="SAM" id="MobiDB-lite"/>
    </source>
</evidence>
<dbReference type="FunFam" id="3.30.70.1170:FF:000006">
    <property type="entry name" value="NOL1/NOP2/Sun domain family protein"/>
    <property type="match status" value="1"/>
</dbReference>
<dbReference type="Pfam" id="PF21148">
    <property type="entry name" value="NSUN5_fdxn-like"/>
    <property type="match status" value="1"/>
</dbReference>
<feature type="region of interest" description="Disordered" evidence="6">
    <location>
        <begin position="512"/>
        <end position="531"/>
    </location>
</feature>
<accession>A0A084GDK1</accession>
<feature type="binding site" evidence="5">
    <location>
        <begin position="242"/>
        <end position="248"/>
    </location>
    <ligand>
        <name>S-adenosyl-L-methionine</name>
        <dbReference type="ChEBI" id="CHEBI:59789"/>
    </ligand>
</feature>
<feature type="binding site" evidence="5">
    <location>
        <position position="303"/>
    </location>
    <ligand>
        <name>S-adenosyl-L-methionine</name>
        <dbReference type="ChEBI" id="CHEBI:59789"/>
    </ligand>
</feature>
<dbReference type="Gene3D" id="3.30.70.1170">
    <property type="entry name" value="Sun protein, domain 3"/>
    <property type="match status" value="1"/>
</dbReference>
<evidence type="ECO:0000256" key="4">
    <source>
        <dbReference type="ARBA" id="ARBA00022884"/>
    </source>
</evidence>
<feature type="binding site" evidence="5">
    <location>
        <position position="323"/>
    </location>
    <ligand>
        <name>S-adenosyl-L-methionine</name>
        <dbReference type="ChEBI" id="CHEBI:59789"/>
    </ligand>
</feature>
<proteinExistence type="inferred from homology"/>
<reference evidence="8 9" key="1">
    <citation type="journal article" date="2014" name="Genome Announc.">
        <title>Draft genome sequence of the pathogenic fungus Scedosporium apiospermum.</title>
        <authorList>
            <person name="Vandeputte P."/>
            <person name="Ghamrawi S."/>
            <person name="Rechenmann M."/>
            <person name="Iltis A."/>
            <person name="Giraud S."/>
            <person name="Fleury M."/>
            <person name="Thornton C."/>
            <person name="Delhaes L."/>
            <person name="Meyer W."/>
            <person name="Papon N."/>
            <person name="Bouchara J.P."/>
        </authorList>
    </citation>
    <scope>NUCLEOTIDE SEQUENCE [LARGE SCALE GENOMIC DNA]</scope>
    <source>
        <strain evidence="8 9">IHEM 14462</strain>
    </source>
</reference>
<dbReference type="OMA" id="SFKSRIY"/>
<dbReference type="InterPro" id="IPR049560">
    <property type="entry name" value="MeTrfase_RsmB-F_NOP2_cat"/>
</dbReference>
<keyword evidence="1 5" id="KW-0489">Methyltransferase</keyword>
<gene>
    <name evidence="8" type="ORF">SAPIO_CDS1708</name>
</gene>
<dbReference type="InterPro" id="IPR023267">
    <property type="entry name" value="RCMT"/>
</dbReference>
<dbReference type="PRINTS" id="PR02008">
    <property type="entry name" value="RCMTFAMILY"/>
</dbReference>
<feature type="region of interest" description="Disordered" evidence="6">
    <location>
        <begin position="552"/>
        <end position="606"/>
    </location>
</feature>
<evidence type="ECO:0000313" key="9">
    <source>
        <dbReference type="Proteomes" id="UP000028545"/>
    </source>
</evidence>
<dbReference type="InterPro" id="IPR048889">
    <property type="entry name" value="NSUN5_RCM1_N"/>
</dbReference>
<keyword evidence="9" id="KW-1185">Reference proteome</keyword>
<feature type="region of interest" description="Disordered" evidence="6">
    <location>
        <begin position="333"/>
        <end position="379"/>
    </location>
</feature>
<dbReference type="OrthoDB" id="435282at2759"/>
<dbReference type="GO" id="GO:0070475">
    <property type="term" value="P:rRNA base methylation"/>
    <property type="evidence" value="ECO:0007669"/>
    <property type="project" value="TreeGrafter"/>
</dbReference>
<dbReference type="AlphaFoldDB" id="A0A084GDK1"/>
<feature type="domain" description="SAM-dependent MTase RsmB/NOP-type" evidence="7">
    <location>
        <begin position="132"/>
        <end position="508"/>
    </location>
</feature>
<dbReference type="PANTHER" id="PTHR22807">
    <property type="entry name" value="NOP2 YEAST -RELATED NOL1/NOP2/FMU SUN DOMAIN-CONTAINING"/>
    <property type="match status" value="1"/>
</dbReference>
<feature type="compositionally biased region" description="Acidic residues" evidence="6">
    <location>
        <begin position="557"/>
        <end position="606"/>
    </location>
</feature>
<dbReference type="Pfam" id="PF21153">
    <property type="entry name" value="NSUN5_N"/>
    <property type="match status" value="1"/>
</dbReference>
<dbReference type="GO" id="GO:0008173">
    <property type="term" value="F:RNA methyltransferase activity"/>
    <property type="evidence" value="ECO:0007669"/>
    <property type="project" value="InterPro"/>
</dbReference>
<name>A0A084GDK1_PSEDA</name>
<dbReference type="HOGENOM" id="CLU_005316_7_4_1"/>
<evidence type="ECO:0000256" key="2">
    <source>
        <dbReference type="ARBA" id="ARBA00022679"/>
    </source>
</evidence>
<dbReference type="EMBL" id="JOWA01000077">
    <property type="protein sequence ID" value="KEZ45413.1"/>
    <property type="molecule type" value="Genomic_DNA"/>
</dbReference>
<evidence type="ECO:0000259" key="7">
    <source>
        <dbReference type="PROSITE" id="PS51686"/>
    </source>
</evidence>
<dbReference type="GO" id="GO:0005730">
    <property type="term" value="C:nucleolus"/>
    <property type="evidence" value="ECO:0007669"/>
    <property type="project" value="TreeGrafter"/>
</dbReference>
<dbReference type="InterPro" id="IPR049561">
    <property type="entry name" value="NSUN5_7_fdxn-like"/>
</dbReference>
<dbReference type="SUPFAM" id="SSF53335">
    <property type="entry name" value="S-adenosyl-L-methionine-dependent methyltransferases"/>
    <property type="match status" value="1"/>
</dbReference>
<keyword evidence="4 5" id="KW-0694">RNA-binding</keyword>
<keyword evidence="2 5" id="KW-0808">Transferase</keyword>
<dbReference type="PROSITE" id="PS51686">
    <property type="entry name" value="SAM_MT_RSMB_NOP"/>
    <property type="match status" value="1"/>
</dbReference>
<dbReference type="PANTHER" id="PTHR22807:SF4">
    <property type="entry name" value="28S RRNA (CYTOSINE-C(5))-METHYLTRANSFERASE"/>
    <property type="match status" value="1"/>
</dbReference>
<sequence length="606" mass="66390">MSLYHETAEILLSETSSGGSLRTRVFGKKGLKSPPTQVYALAMESARWSGVLKEVVEASEILKFERKLTPILALLLVHDFLLAKNGIALPQSHGLRSTIERHKGRLTSEFTRARIRRKQPTLEALRAAIAEETRTEGEGYPRWVRVNALKSDLDTQLETTFSAFKRVFSIADVMGVAAAPEKKVIYIDEHVPNLLAVSPGVDLTKSEAYKSGALILQDKASCFPAYLLDPDPGHGGDVIDACAAPGNKTTHLAAILHSRVAEHEKLTRKVYAFEKDANRAQTLAKMVDRAGGKGIVRIALGQDFLKVDPREERYRDVVGLLLDPSCSGSGIVGRDSVPELHLPEPPLPPGVKKKSANDNKGKKRKRGPESSVKDGGPVLLDDDGNAVAVGSEQELAARLRALATFQLNLLLHALEFPAARRVTYSTCSVHAEENEEVVLAALNSEVARRRGWRVLRREEQVSGMREWPVRGEVGAARGDEVVAESCIRSYKGDGRGVMGFFVAGFVREGDERRKGEGRGKADEEEEPFVRDEEGMIVRDALGMPLLKATGEFMSVVPEEDGEDGRDGQVDAEEEEEDVSSDDSEEGSVGEDEDEDEDDEEWGGFDD</sequence>
<protein>
    <recommendedName>
        <fullName evidence="7">SAM-dependent MTase RsmB/NOP-type domain-containing protein</fullName>
    </recommendedName>
</protein>
<keyword evidence="3 5" id="KW-0949">S-adenosyl-L-methionine</keyword>
<dbReference type="VEuPathDB" id="FungiDB:SAPIO_CDS1708"/>
<dbReference type="RefSeq" id="XP_016645212.1">
    <property type="nucleotide sequence ID" value="XM_016784915.1"/>
</dbReference>
<evidence type="ECO:0000256" key="5">
    <source>
        <dbReference type="PROSITE-ProRule" id="PRU01023"/>
    </source>
</evidence>